<accession>A0ACC2G921</accession>
<evidence type="ECO:0000313" key="2">
    <source>
        <dbReference type="Proteomes" id="UP001157502"/>
    </source>
</evidence>
<organism evidence="1 2">
    <name type="scientific">Dallia pectoralis</name>
    <name type="common">Alaska blackfish</name>
    <dbReference type="NCBI Taxonomy" id="75939"/>
    <lineage>
        <taxon>Eukaryota</taxon>
        <taxon>Metazoa</taxon>
        <taxon>Chordata</taxon>
        <taxon>Craniata</taxon>
        <taxon>Vertebrata</taxon>
        <taxon>Euteleostomi</taxon>
        <taxon>Actinopterygii</taxon>
        <taxon>Neopterygii</taxon>
        <taxon>Teleostei</taxon>
        <taxon>Protacanthopterygii</taxon>
        <taxon>Esociformes</taxon>
        <taxon>Umbridae</taxon>
        <taxon>Dallia</taxon>
    </lineage>
</organism>
<reference evidence="1" key="1">
    <citation type="submission" date="2021-05" db="EMBL/GenBank/DDBJ databases">
        <authorList>
            <person name="Pan Q."/>
            <person name="Jouanno E."/>
            <person name="Zahm M."/>
            <person name="Klopp C."/>
            <person name="Cabau C."/>
            <person name="Louis A."/>
            <person name="Berthelot C."/>
            <person name="Parey E."/>
            <person name="Roest Crollius H."/>
            <person name="Montfort J."/>
            <person name="Robinson-Rechavi M."/>
            <person name="Bouchez O."/>
            <person name="Lampietro C."/>
            <person name="Lopez Roques C."/>
            <person name="Donnadieu C."/>
            <person name="Postlethwait J."/>
            <person name="Bobe J."/>
            <person name="Dillon D."/>
            <person name="Chandos A."/>
            <person name="von Hippel F."/>
            <person name="Guiguen Y."/>
        </authorList>
    </citation>
    <scope>NUCLEOTIDE SEQUENCE</scope>
    <source>
        <strain evidence="1">YG-Jan2019</strain>
    </source>
</reference>
<proteinExistence type="predicted"/>
<name>A0ACC2G921_DALPE</name>
<gene>
    <name evidence="1" type="ORF">DPEC_G00201580</name>
</gene>
<keyword evidence="2" id="KW-1185">Reference proteome</keyword>
<dbReference type="Proteomes" id="UP001157502">
    <property type="component" value="Chromosome 16"/>
</dbReference>
<dbReference type="EMBL" id="CM055743">
    <property type="protein sequence ID" value="KAJ8000123.1"/>
    <property type="molecule type" value="Genomic_DNA"/>
</dbReference>
<comment type="caution">
    <text evidence="1">The sequence shown here is derived from an EMBL/GenBank/DDBJ whole genome shotgun (WGS) entry which is preliminary data.</text>
</comment>
<evidence type="ECO:0000313" key="1">
    <source>
        <dbReference type="EMBL" id="KAJ8000123.1"/>
    </source>
</evidence>
<protein>
    <submittedName>
        <fullName evidence="1">Uncharacterized protein</fullName>
    </submittedName>
</protein>
<sequence>MYGIARDRSDTERYFIHFHAMLIISSVASSLASSPVSISFSVGSQAVLPCKWLSQHGDVPIHHIQWQTPDETVFEQKGELRWQATEFNGRVEVPKEKLQEGDCSLIVHDVQLGDVGLYESFVVVDRAGVKMRVFVQSVLLSVYDHKSKMSLGVGEDMSLKLYTANAMRVMFRKKSDTERTLLWERGDKVNEGLEEARGALVIRGLTMDHAGTYKVLDSHGRLVSTVHLKVEEVAETETLMQIQAKQTAVGKSVLNRSSFLLNVFVLQISLIIYWHQ</sequence>